<dbReference type="RefSeq" id="XP_056039571.1">
    <property type="nucleotide sequence ID" value="XM_056183569.1"/>
</dbReference>
<feature type="binding site" evidence="5">
    <location>
        <position position="154"/>
    </location>
    <ligand>
        <name>Mg(2+)</name>
        <dbReference type="ChEBI" id="CHEBI:18420"/>
    </ligand>
</feature>
<comment type="pathway">
    <text evidence="5">Cofactor biosynthesis; ubiquinone biosynthesis.</text>
</comment>
<dbReference type="GO" id="GO:0032259">
    <property type="term" value="P:methylation"/>
    <property type="evidence" value="ECO:0007669"/>
    <property type="project" value="UniProtKB-KW"/>
</dbReference>
<dbReference type="EC" id="2.1.1.-" evidence="5"/>
<dbReference type="Gene3D" id="3.40.50.150">
    <property type="entry name" value="Vaccinia Virus protein VP39"/>
    <property type="match status" value="1"/>
</dbReference>
<dbReference type="EMBL" id="CP115613">
    <property type="protein sequence ID" value="WBW75328.1"/>
    <property type="molecule type" value="Genomic_DNA"/>
</dbReference>
<evidence type="ECO:0000313" key="7">
    <source>
        <dbReference type="EMBL" id="WBW75328.1"/>
    </source>
</evidence>
<keyword evidence="5" id="KW-0479">Metal-binding</keyword>
<comment type="function">
    <text evidence="5">O-methyltransferase required for two non-consecutive steps during ubiquinone biosynthesis. Catalyzes the 2 O-methylation of 3,4-dihydroxy-5-(all-trans-decaprenyl)benzoic acid into 4-hydroxy-3-methoxy-5-(all-trans-decaprenyl)benzoic acid. Also catalyzes the last step of ubiquinone biosynthesis by mediating methylation of 3-demethylubiquinone into ubiquinone. Also able to mediate the methylation of 3-demethylubiquinol-10 into ubiquinol-10.</text>
</comment>
<comment type="subcellular location">
    <subcellularLocation>
        <location evidence="5">Mitochondrion inner membrane</location>
        <topology evidence="5">Peripheral membrane protein</topology>
        <orientation evidence="5">Matrix side</orientation>
    </subcellularLocation>
</comment>
<keyword evidence="5" id="KW-0460">Magnesium</keyword>
<feature type="binding site" evidence="5">
    <location>
        <position position="158"/>
    </location>
    <ligand>
        <name>Mg(2+)</name>
        <dbReference type="ChEBI" id="CHEBI:18420"/>
    </ligand>
</feature>
<sequence length="270" mass="30799">MMMMKHSLLRTGSRSLGGGLWRSLSQQRNHTVSNQEIQHFDALAKTWWDWDGESRLLHLMNPTRIDFMSQIVRQKTPFAGKQILDVGCGGGILSESMARLGANVTGIDASKKALEVARDHSEKDPSLCGRLEYIHGPIEQQNFKKQFDIVTCMEVVEHVTDPRGFLESLMDLVKPNGYLMLSTISRTLMARFLTIFLAERVLGIVPNGTHNYEKYIRPEELTEFFREHQWKINDVRGVMYHPLESKWVLAKPGDQCLPPLCNYIASAQKP</sequence>
<proteinExistence type="inferred from homology"/>
<dbReference type="KEGG" id="som:SOMG_04791"/>
<comment type="catalytic activity">
    <reaction evidence="5">
        <text>3,4-dihydroxy-5-(all-trans-decaprenyl)benzoate + S-adenosyl-L-methionine = 4-hydroxy-3-methoxy-5-(all-trans-decaprenyl)benzoate + S-adenosyl-L-homocysteine + H(+)</text>
        <dbReference type="Rhea" id="RHEA:44492"/>
        <dbReference type="ChEBI" id="CHEBI:15378"/>
        <dbReference type="ChEBI" id="CHEBI:57856"/>
        <dbReference type="ChEBI" id="CHEBI:59789"/>
        <dbReference type="ChEBI" id="CHEBI:62793"/>
        <dbReference type="ChEBI" id="CHEBI:62796"/>
        <dbReference type="EC" id="2.1.1.114"/>
    </reaction>
</comment>
<evidence type="ECO:0000256" key="4">
    <source>
        <dbReference type="ARBA" id="ARBA00022691"/>
    </source>
</evidence>
<dbReference type="SUPFAM" id="SSF53335">
    <property type="entry name" value="S-adenosyl-L-methionine-dependent methyltransferases"/>
    <property type="match status" value="1"/>
</dbReference>
<evidence type="ECO:0000259" key="6">
    <source>
        <dbReference type="Pfam" id="PF08241"/>
    </source>
</evidence>
<protein>
    <recommendedName>
        <fullName evidence="5">Ubiquinone biosynthesis O-methyltransferase, mitochondrial</fullName>
    </recommendedName>
    <alternativeName>
        <fullName evidence="5">3-demethylubiquinol 3-O-methyltransferase</fullName>
        <ecNumber evidence="5">2.1.1.64</ecNumber>
    </alternativeName>
    <alternativeName>
        <fullName evidence="5">3-demethylubiquinone 3-O-methyltransferase</fullName>
        <ecNumber evidence="5">2.1.1.-</ecNumber>
    </alternativeName>
    <alternativeName>
        <fullName evidence="5">Polyprenyldihydroxybenzoate methyltransferase</fullName>
        <ecNumber evidence="5">2.1.1.114</ecNumber>
    </alternativeName>
</protein>
<keyword evidence="5" id="KW-0472">Membrane</keyword>
<evidence type="ECO:0000313" key="8">
    <source>
        <dbReference type="Proteomes" id="UP001212411"/>
    </source>
</evidence>
<comment type="cofactor">
    <cofactor evidence="5">
        <name>Mg(2+)</name>
        <dbReference type="ChEBI" id="CHEBI:18420"/>
    </cofactor>
</comment>
<evidence type="ECO:0000256" key="3">
    <source>
        <dbReference type="ARBA" id="ARBA00022688"/>
    </source>
</evidence>
<reference evidence="7 8" key="1">
    <citation type="journal article" date="2023" name="G3 (Bethesda)">
        <title>A high-quality reference genome for the fission yeast Schizosaccharomyces osmophilus.</title>
        <authorList>
            <person name="Jia G.S."/>
            <person name="Zhang W.C."/>
            <person name="Liang Y."/>
            <person name="Liu X.H."/>
            <person name="Rhind N."/>
            <person name="Pidoux A."/>
            <person name="Brysch-Herzberg M."/>
            <person name="Du L.L."/>
        </authorList>
    </citation>
    <scope>NUCLEOTIDE SEQUENCE [LARGE SCALE GENOMIC DNA]</scope>
    <source>
        <strain evidence="7 8">CBS 15793</strain>
    </source>
</reference>
<comment type="catalytic activity">
    <reaction evidence="5">
        <text>a 3-demethylubiquinone + S-adenosyl-L-methionine = a ubiquinone + S-adenosyl-L-homocysteine</text>
        <dbReference type="Rhea" id="RHEA:81215"/>
        <dbReference type="Rhea" id="RHEA-COMP:9565"/>
        <dbReference type="Rhea" id="RHEA-COMP:19654"/>
        <dbReference type="ChEBI" id="CHEBI:16389"/>
        <dbReference type="ChEBI" id="CHEBI:57856"/>
        <dbReference type="ChEBI" id="CHEBI:59789"/>
        <dbReference type="ChEBI" id="CHEBI:231825"/>
    </reaction>
</comment>
<dbReference type="InterPro" id="IPR029063">
    <property type="entry name" value="SAM-dependent_MTases_sf"/>
</dbReference>
<feature type="binding site" evidence="5">
    <location>
        <position position="64"/>
    </location>
    <ligand>
        <name>S-adenosyl-L-methionine</name>
        <dbReference type="ChEBI" id="CHEBI:59789"/>
    </ligand>
</feature>
<dbReference type="GO" id="GO:0031314">
    <property type="term" value="C:extrinsic component of mitochondrial inner membrane"/>
    <property type="evidence" value="ECO:0007669"/>
    <property type="project" value="UniProtKB-UniRule"/>
</dbReference>
<comment type="similarity">
    <text evidence="5">Belongs to the class I-like SAM-binding methyltransferase superfamily. UbiG/COQ3 family.</text>
</comment>
<dbReference type="EC" id="2.1.1.64" evidence="5"/>
<name>A0AAE9WGJ5_9SCHI</name>
<keyword evidence="8" id="KW-1185">Reference proteome</keyword>
<feature type="binding site" evidence="5">
    <location>
        <position position="87"/>
    </location>
    <ligand>
        <name>S-adenosyl-L-methionine</name>
        <dbReference type="ChEBI" id="CHEBI:59789"/>
    </ligand>
</feature>
<dbReference type="HAMAP" id="MF_00472">
    <property type="entry name" value="UbiG"/>
    <property type="match status" value="1"/>
</dbReference>
<dbReference type="AlphaFoldDB" id="A0AAE9WGJ5"/>
<dbReference type="GeneID" id="80878258"/>
<evidence type="ECO:0000256" key="2">
    <source>
        <dbReference type="ARBA" id="ARBA00022679"/>
    </source>
</evidence>
<dbReference type="NCBIfam" id="TIGR01983">
    <property type="entry name" value="UbiG"/>
    <property type="match status" value="1"/>
</dbReference>
<keyword evidence="5" id="KW-0496">Mitochondrion</keyword>
<dbReference type="Proteomes" id="UP001212411">
    <property type="component" value="Chromosome 3"/>
</dbReference>
<dbReference type="EC" id="2.1.1.114" evidence="5"/>
<feature type="binding site" evidence="5">
    <location>
        <position position="157"/>
    </location>
    <ligand>
        <name>Mg(2+)</name>
        <dbReference type="ChEBI" id="CHEBI:18420"/>
    </ligand>
</feature>
<dbReference type="PANTHER" id="PTHR43464">
    <property type="entry name" value="METHYLTRANSFERASE"/>
    <property type="match status" value="1"/>
</dbReference>
<dbReference type="CDD" id="cd02440">
    <property type="entry name" value="AdoMet_MTases"/>
    <property type="match status" value="1"/>
</dbReference>
<comment type="catalytic activity">
    <reaction evidence="5">
        <text>3-demethylubiquinol-10 + S-adenosyl-L-methionine = ubiquinol-10 + S-adenosyl-L-homocysteine + H(+)</text>
        <dbReference type="Rhea" id="RHEA:44412"/>
        <dbReference type="ChEBI" id="CHEBI:15378"/>
        <dbReference type="ChEBI" id="CHEBI:57856"/>
        <dbReference type="ChEBI" id="CHEBI:59789"/>
        <dbReference type="ChEBI" id="CHEBI:64182"/>
        <dbReference type="ChEBI" id="CHEBI:64183"/>
        <dbReference type="EC" id="2.1.1.64"/>
    </reaction>
</comment>
<evidence type="ECO:0000256" key="5">
    <source>
        <dbReference type="HAMAP-Rule" id="MF_03190"/>
    </source>
</evidence>
<evidence type="ECO:0000256" key="1">
    <source>
        <dbReference type="ARBA" id="ARBA00022603"/>
    </source>
</evidence>
<comment type="subunit">
    <text evidence="5">Component of a multi-subunit COQ enzyme complex, composed of at least COQ3, COQ4, COQ5, COQ6, COQ7 and COQ9.</text>
</comment>
<keyword evidence="5" id="KW-0999">Mitochondrion inner membrane</keyword>
<dbReference type="InterPro" id="IPR013216">
    <property type="entry name" value="Methyltransf_11"/>
</dbReference>
<feature type="binding site" evidence="5">
    <location>
        <position position="108"/>
    </location>
    <ligand>
        <name>S-adenosyl-L-methionine</name>
        <dbReference type="ChEBI" id="CHEBI:59789"/>
    </ligand>
</feature>
<organism evidence="7 8">
    <name type="scientific">Schizosaccharomyces osmophilus</name>
    <dbReference type="NCBI Taxonomy" id="2545709"/>
    <lineage>
        <taxon>Eukaryota</taxon>
        <taxon>Fungi</taxon>
        <taxon>Dikarya</taxon>
        <taxon>Ascomycota</taxon>
        <taxon>Taphrinomycotina</taxon>
        <taxon>Schizosaccharomycetes</taxon>
        <taxon>Schizosaccharomycetales</taxon>
        <taxon>Schizosaccharomycetaceae</taxon>
        <taxon>Schizosaccharomyces</taxon>
    </lineage>
</organism>
<feature type="binding site" evidence="5">
    <location>
        <position position="153"/>
    </location>
    <ligand>
        <name>S-adenosyl-L-methionine</name>
        <dbReference type="ChEBI" id="CHEBI:59789"/>
    </ligand>
</feature>
<dbReference type="InterPro" id="IPR010233">
    <property type="entry name" value="UbiG_MeTrfase"/>
</dbReference>
<keyword evidence="2 5" id="KW-0808">Transferase</keyword>
<keyword evidence="1 5" id="KW-0489">Methyltransferase</keyword>
<keyword evidence="3 5" id="KW-0831">Ubiquinone biosynthesis</keyword>
<keyword evidence="4 5" id="KW-0949">S-adenosyl-L-methionine</keyword>
<feature type="domain" description="Methyltransferase type 11" evidence="6">
    <location>
        <begin position="84"/>
        <end position="180"/>
    </location>
</feature>
<gene>
    <name evidence="7" type="primary">coq3</name>
    <name evidence="5" type="synonym">COQ3</name>
    <name evidence="7" type="ORF">SOMG_04791</name>
</gene>
<dbReference type="GO" id="GO:0046872">
    <property type="term" value="F:metal ion binding"/>
    <property type="evidence" value="ECO:0007669"/>
    <property type="project" value="UniProtKB-KW"/>
</dbReference>
<dbReference type="PANTHER" id="PTHR43464:SF19">
    <property type="entry name" value="UBIQUINONE BIOSYNTHESIS O-METHYLTRANSFERASE, MITOCHONDRIAL"/>
    <property type="match status" value="1"/>
</dbReference>
<dbReference type="GO" id="GO:0061542">
    <property type="term" value="F:3-demethylubiquinol 3-O-methyltransferase activity"/>
    <property type="evidence" value="ECO:0007669"/>
    <property type="project" value="UniProtKB-UniRule"/>
</dbReference>
<dbReference type="GO" id="GO:0010420">
    <property type="term" value="F:polyprenyldihydroxybenzoate methyltransferase activity"/>
    <property type="evidence" value="ECO:0007669"/>
    <property type="project" value="UniProtKB-UniRule"/>
</dbReference>
<dbReference type="Pfam" id="PF08241">
    <property type="entry name" value="Methyltransf_11"/>
    <property type="match status" value="1"/>
</dbReference>
<accession>A0AAE9WGJ5</accession>